<reference evidence="1" key="1">
    <citation type="journal article" date="2014" name="Front. Microbiol.">
        <title>High frequency of phylogenetically diverse reductive dehalogenase-homologous genes in deep subseafloor sedimentary metagenomes.</title>
        <authorList>
            <person name="Kawai M."/>
            <person name="Futagami T."/>
            <person name="Toyoda A."/>
            <person name="Takaki Y."/>
            <person name="Nishi S."/>
            <person name="Hori S."/>
            <person name="Arai W."/>
            <person name="Tsubouchi T."/>
            <person name="Morono Y."/>
            <person name="Uchiyama I."/>
            <person name="Ito T."/>
            <person name="Fujiyama A."/>
            <person name="Inagaki F."/>
            <person name="Takami H."/>
        </authorList>
    </citation>
    <scope>NUCLEOTIDE SEQUENCE</scope>
    <source>
        <strain evidence="1">Expedition CK06-06</strain>
    </source>
</reference>
<proteinExistence type="predicted"/>
<name>X1K0A8_9ZZZZ</name>
<organism evidence="1">
    <name type="scientific">marine sediment metagenome</name>
    <dbReference type="NCBI Taxonomy" id="412755"/>
    <lineage>
        <taxon>unclassified sequences</taxon>
        <taxon>metagenomes</taxon>
        <taxon>ecological metagenomes</taxon>
    </lineage>
</organism>
<gene>
    <name evidence="1" type="ORF">S03H2_46114</name>
</gene>
<comment type="caution">
    <text evidence="1">The sequence shown here is derived from an EMBL/GenBank/DDBJ whole genome shotgun (WGS) entry which is preliminary data.</text>
</comment>
<dbReference type="EMBL" id="BARU01028930">
    <property type="protein sequence ID" value="GAH75513.1"/>
    <property type="molecule type" value="Genomic_DNA"/>
</dbReference>
<evidence type="ECO:0000313" key="1">
    <source>
        <dbReference type="EMBL" id="GAH75513.1"/>
    </source>
</evidence>
<feature type="non-terminal residue" evidence="1">
    <location>
        <position position="1"/>
    </location>
</feature>
<protein>
    <submittedName>
        <fullName evidence="1">Uncharacterized protein</fullName>
    </submittedName>
</protein>
<dbReference type="AlphaFoldDB" id="X1K0A8"/>
<accession>X1K0A8</accession>
<sequence>WIDDRDEVPMDRGGVEGNGAIITLGNIYLQEDGSVQVAASIYIANMAAGGMTYIVERVDGVWQVVGDTGPRWMS</sequence>